<sequence>MKTLVLGASHNPDRYSYQALLRLQKHQHEVVAIGRKATEVEGILIQEGLPELTDVDTVTLYLNPTHQAAYYDYIIGLHPRRVIFNPGTENPAFYTLLASHGIHVEVACTLVLLATHQY</sequence>
<feature type="domain" description="CoA-binding" evidence="1">
    <location>
        <begin position="3"/>
        <end position="113"/>
    </location>
</feature>
<evidence type="ECO:0000313" key="2">
    <source>
        <dbReference type="EMBL" id="SHE91697.1"/>
    </source>
</evidence>
<dbReference type="AlphaFoldDB" id="A0A1M4XDQ9"/>
<proteinExistence type="predicted"/>
<dbReference type="RefSeq" id="WP_073361247.1">
    <property type="nucleotide sequence ID" value="NZ_FQVQ01000002.1"/>
</dbReference>
<evidence type="ECO:0000259" key="1">
    <source>
        <dbReference type="Pfam" id="PF13380"/>
    </source>
</evidence>
<dbReference type="OrthoDB" id="708726at2"/>
<dbReference type="Pfam" id="PF13380">
    <property type="entry name" value="CoA_binding_2"/>
    <property type="match status" value="1"/>
</dbReference>
<dbReference type="InterPro" id="IPR003781">
    <property type="entry name" value="CoA-bd"/>
</dbReference>
<name>A0A1M4XDQ9_9FLAO</name>
<dbReference type="InterPro" id="IPR036291">
    <property type="entry name" value="NAD(P)-bd_dom_sf"/>
</dbReference>
<accession>A0A1M4XDQ9</accession>
<protein>
    <recommendedName>
        <fullName evidence="1">CoA-binding domain-containing protein</fullName>
    </recommendedName>
</protein>
<evidence type="ECO:0000313" key="3">
    <source>
        <dbReference type="Proteomes" id="UP000184147"/>
    </source>
</evidence>
<dbReference type="Proteomes" id="UP000184147">
    <property type="component" value="Unassembled WGS sequence"/>
</dbReference>
<dbReference type="SUPFAM" id="SSF51735">
    <property type="entry name" value="NAD(P)-binding Rossmann-fold domains"/>
    <property type="match status" value="1"/>
</dbReference>
<dbReference type="Gene3D" id="3.40.50.720">
    <property type="entry name" value="NAD(P)-binding Rossmann-like Domain"/>
    <property type="match status" value="1"/>
</dbReference>
<reference evidence="2 3" key="1">
    <citation type="submission" date="2016-11" db="EMBL/GenBank/DDBJ databases">
        <authorList>
            <person name="Jaros S."/>
            <person name="Januszkiewicz K."/>
            <person name="Wedrychowicz H."/>
        </authorList>
    </citation>
    <scope>NUCLEOTIDE SEQUENCE [LARGE SCALE GENOMIC DNA]</scope>
    <source>
        <strain evidence="2 3">DSM 25660</strain>
    </source>
</reference>
<dbReference type="EMBL" id="FQVQ01000002">
    <property type="protein sequence ID" value="SHE91697.1"/>
    <property type="molecule type" value="Genomic_DNA"/>
</dbReference>
<organism evidence="2 3">
    <name type="scientific">Flavobacterium fontis</name>
    <dbReference type="NCBI Taxonomy" id="1124188"/>
    <lineage>
        <taxon>Bacteria</taxon>
        <taxon>Pseudomonadati</taxon>
        <taxon>Bacteroidota</taxon>
        <taxon>Flavobacteriia</taxon>
        <taxon>Flavobacteriales</taxon>
        <taxon>Flavobacteriaceae</taxon>
        <taxon>Flavobacterium</taxon>
    </lineage>
</organism>
<dbReference type="STRING" id="1124188.SAMN05444377_10218"/>
<keyword evidence="3" id="KW-1185">Reference proteome</keyword>
<gene>
    <name evidence="2" type="ORF">SAMN05444377_10218</name>
</gene>